<dbReference type="PANTHER" id="PTHR43814">
    <property type="entry name" value="ARGININOSUCCINATE LYASE"/>
    <property type="match status" value="1"/>
</dbReference>
<evidence type="ECO:0000256" key="3">
    <source>
        <dbReference type="ARBA" id="ARBA00022571"/>
    </source>
</evidence>
<dbReference type="HAMAP" id="MF_00006">
    <property type="entry name" value="Arg_succ_lyase"/>
    <property type="match status" value="1"/>
</dbReference>
<dbReference type="UniPathway" id="UPA00068">
    <property type="reaction ID" value="UER00114"/>
</dbReference>
<dbReference type="InterPro" id="IPR024083">
    <property type="entry name" value="Fumarase/histidase_N"/>
</dbReference>
<dbReference type="Gene3D" id="1.10.275.10">
    <property type="entry name" value="Fumarase/aspartase (N-terminal domain)"/>
    <property type="match status" value="1"/>
</dbReference>
<dbReference type="OrthoDB" id="9769623at2"/>
<keyword evidence="10" id="KW-1185">Reference proteome</keyword>
<dbReference type="STRING" id="1862672.BO225_04325"/>
<evidence type="ECO:0000256" key="6">
    <source>
        <dbReference type="HAMAP-Rule" id="MF_00006"/>
    </source>
</evidence>
<dbReference type="SUPFAM" id="SSF48557">
    <property type="entry name" value="L-aspartase-like"/>
    <property type="match status" value="1"/>
</dbReference>
<proteinExistence type="inferred from homology"/>
<comment type="catalytic activity">
    <reaction evidence="6">
        <text>2-(N(omega)-L-arginino)succinate = fumarate + L-arginine</text>
        <dbReference type="Rhea" id="RHEA:24020"/>
        <dbReference type="ChEBI" id="CHEBI:29806"/>
        <dbReference type="ChEBI" id="CHEBI:32682"/>
        <dbReference type="ChEBI" id="CHEBI:57472"/>
        <dbReference type="EC" id="4.3.2.1"/>
    </reaction>
</comment>
<dbReference type="Gene3D" id="1.10.40.30">
    <property type="entry name" value="Fumarase/aspartase (C-terminal domain)"/>
    <property type="match status" value="1"/>
</dbReference>
<dbReference type="AlphaFoldDB" id="A0A1U7NNJ7"/>
<evidence type="ECO:0000313" key="9">
    <source>
        <dbReference type="EMBL" id="OLU46913.1"/>
    </source>
</evidence>
<evidence type="ECO:0000256" key="2">
    <source>
        <dbReference type="ARBA" id="ARBA00012338"/>
    </source>
</evidence>
<dbReference type="PROSITE" id="PS00163">
    <property type="entry name" value="FUMARATE_LYASES"/>
    <property type="match status" value="1"/>
</dbReference>
<comment type="caution">
    <text evidence="9">The sequence shown here is derived from an EMBL/GenBank/DDBJ whole genome shotgun (WGS) entry which is preliminary data.</text>
</comment>
<name>A0A1U7NNJ7_9FIRM</name>
<keyword evidence="5 6" id="KW-0456">Lyase</keyword>
<evidence type="ECO:0000256" key="1">
    <source>
        <dbReference type="ARBA" id="ARBA00004941"/>
    </source>
</evidence>
<dbReference type="PANTHER" id="PTHR43814:SF1">
    <property type="entry name" value="ARGININOSUCCINATE LYASE"/>
    <property type="match status" value="1"/>
</dbReference>
<dbReference type="GO" id="GO:0005829">
    <property type="term" value="C:cytosol"/>
    <property type="evidence" value="ECO:0007669"/>
    <property type="project" value="TreeGrafter"/>
</dbReference>
<dbReference type="PRINTS" id="PR00149">
    <property type="entry name" value="FUMRATELYASE"/>
</dbReference>
<dbReference type="EC" id="4.3.2.1" evidence="2 6"/>
<evidence type="ECO:0000259" key="7">
    <source>
        <dbReference type="Pfam" id="PF00206"/>
    </source>
</evidence>
<evidence type="ECO:0000313" key="10">
    <source>
        <dbReference type="Proteomes" id="UP000186705"/>
    </source>
</evidence>
<dbReference type="GO" id="GO:0004056">
    <property type="term" value="F:argininosuccinate lyase activity"/>
    <property type="evidence" value="ECO:0007669"/>
    <property type="project" value="UniProtKB-UniRule"/>
</dbReference>
<feature type="domain" description="Argininosuccinate lyase C-terminal" evidence="8">
    <location>
        <begin position="363"/>
        <end position="431"/>
    </location>
</feature>
<dbReference type="FunFam" id="1.10.275.10:FF:000002">
    <property type="entry name" value="Argininosuccinate lyase"/>
    <property type="match status" value="1"/>
</dbReference>
<dbReference type="EMBL" id="MPKA01000057">
    <property type="protein sequence ID" value="OLU46913.1"/>
    <property type="molecule type" value="Genomic_DNA"/>
</dbReference>
<evidence type="ECO:0000259" key="8">
    <source>
        <dbReference type="Pfam" id="PF14698"/>
    </source>
</evidence>
<protein>
    <recommendedName>
        <fullName evidence="2 6">Argininosuccinate lyase</fullName>
        <shortName evidence="6">ASAL</shortName>
        <ecNumber evidence="2 6">4.3.2.1</ecNumber>
    </recommendedName>
    <alternativeName>
        <fullName evidence="6">Arginosuccinase</fullName>
    </alternativeName>
</protein>
<evidence type="ECO:0000256" key="5">
    <source>
        <dbReference type="ARBA" id="ARBA00023239"/>
    </source>
</evidence>
<dbReference type="InterPro" id="IPR009049">
    <property type="entry name" value="Argininosuccinate_lyase"/>
</dbReference>
<dbReference type="InterPro" id="IPR000362">
    <property type="entry name" value="Fumarate_lyase_fam"/>
</dbReference>
<comment type="subcellular location">
    <subcellularLocation>
        <location evidence="6">Cytoplasm</location>
    </subcellularLocation>
</comment>
<gene>
    <name evidence="6" type="primary">argH</name>
    <name evidence="9" type="ORF">BO225_04325</name>
</gene>
<keyword evidence="4 6" id="KW-0028">Amino-acid biosynthesis</keyword>
<dbReference type="FunFam" id="1.20.200.10:FF:000015">
    <property type="entry name" value="argininosuccinate lyase isoform X2"/>
    <property type="match status" value="1"/>
</dbReference>
<evidence type="ECO:0000256" key="4">
    <source>
        <dbReference type="ARBA" id="ARBA00022605"/>
    </source>
</evidence>
<keyword evidence="3 6" id="KW-0055">Arginine biosynthesis</keyword>
<dbReference type="CDD" id="cd01359">
    <property type="entry name" value="Argininosuccinate_lyase"/>
    <property type="match status" value="1"/>
</dbReference>
<dbReference type="GeneID" id="78275175"/>
<sequence>MKMWAGRFQSETNALVNDFNASIHFDQRLYPYDIQGSIAHSQMLQKQGILSEEDQKQIEQGLLEILDEIQEGKIEFTSEYEDIHMCIEQLLTEKIGAAGKRLHTARSRNDQVALDMRLFVKDHIQKIQSQIIVLSQELLSLAKSNLTTIMPGYTHLQRAQPITFAHTIMAYAQMLRRDLIRLSNTYSLMNESPLGSGALATTTYPIDRFYSAAFLGFDKPTSNSIDGVSDRDYCLELLSDLSILMMHLSRFSEEIIAWCSWEFKFIELDDAYATGSSIMPQKKNPDICELVRGKTGRVYGDMMALFTTLKGLPLAYNKDMQEDKESVFDAIDTVEMCLSVLPKMCQTMTLYTNTMYQAAKKGFLNATDCADYLTKKGLPFRDAYKITGQIVAFCNEKGASLDELSLQTLKEFHPLFEEDVFEAIDLLNCVKQRNVYGGPSPEQVEIQIEEITRFLAKMEAEHE</sequence>
<dbReference type="Pfam" id="PF14698">
    <property type="entry name" value="ASL_C2"/>
    <property type="match status" value="1"/>
</dbReference>
<dbReference type="FunFam" id="1.10.40.30:FF:000001">
    <property type="entry name" value="Argininosuccinate lyase"/>
    <property type="match status" value="1"/>
</dbReference>
<dbReference type="Proteomes" id="UP000186705">
    <property type="component" value="Unassembled WGS sequence"/>
</dbReference>
<dbReference type="InterPro" id="IPR020557">
    <property type="entry name" value="Fumarate_lyase_CS"/>
</dbReference>
<reference evidence="9 10" key="1">
    <citation type="submission" date="2016-11" db="EMBL/GenBank/DDBJ databases">
        <title>Description of two novel members of the family Erysipelotrichaceae: Ileibacterium lipovorans gen. nov., sp. nov. and Dubosiella newyorkensis, gen. nov., sp. nov.</title>
        <authorList>
            <person name="Cox L.M."/>
            <person name="Sohn J."/>
            <person name="Tyrrell K.L."/>
            <person name="Citron D.M."/>
            <person name="Lawson P.A."/>
            <person name="Patel N.B."/>
            <person name="Iizumi T."/>
            <person name="Perez-Perez G.I."/>
            <person name="Goldstein E.J."/>
            <person name="Blaser M.J."/>
        </authorList>
    </citation>
    <scope>NUCLEOTIDE SEQUENCE [LARGE SCALE GENOMIC DNA]</scope>
    <source>
        <strain evidence="9 10">NYU-BL-A4</strain>
    </source>
</reference>
<dbReference type="InterPro" id="IPR022761">
    <property type="entry name" value="Fumarate_lyase_N"/>
</dbReference>
<dbReference type="InterPro" id="IPR029419">
    <property type="entry name" value="Arg_succ_lyase_C"/>
</dbReference>
<dbReference type="RefSeq" id="WP_076341060.1">
    <property type="nucleotide sequence ID" value="NZ_CAMRDH010000047.1"/>
</dbReference>
<dbReference type="InterPro" id="IPR008948">
    <property type="entry name" value="L-Aspartase-like"/>
</dbReference>
<dbReference type="PRINTS" id="PR00145">
    <property type="entry name" value="ARGSUCLYASE"/>
</dbReference>
<dbReference type="GO" id="GO:0042450">
    <property type="term" value="P:L-arginine biosynthetic process via ornithine"/>
    <property type="evidence" value="ECO:0007669"/>
    <property type="project" value="UniProtKB-UniRule"/>
</dbReference>
<dbReference type="NCBIfam" id="TIGR00838">
    <property type="entry name" value="argH"/>
    <property type="match status" value="1"/>
</dbReference>
<keyword evidence="6" id="KW-0963">Cytoplasm</keyword>
<organism evidence="9 10">
    <name type="scientific">Dubosiella newyorkensis</name>
    <dbReference type="NCBI Taxonomy" id="1862672"/>
    <lineage>
        <taxon>Bacteria</taxon>
        <taxon>Bacillati</taxon>
        <taxon>Bacillota</taxon>
        <taxon>Erysipelotrichia</taxon>
        <taxon>Erysipelotrichales</taxon>
        <taxon>Erysipelotrichaceae</taxon>
        <taxon>Dubosiella</taxon>
    </lineage>
</organism>
<dbReference type="Gene3D" id="1.20.200.10">
    <property type="entry name" value="Fumarase/aspartase (Central domain)"/>
    <property type="match status" value="1"/>
</dbReference>
<feature type="domain" description="Fumarate lyase N-terminal" evidence="7">
    <location>
        <begin position="6"/>
        <end position="300"/>
    </location>
</feature>
<dbReference type="Pfam" id="PF00206">
    <property type="entry name" value="Lyase_1"/>
    <property type="match status" value="1"/>
</dbReference>
<comment type="similarity">
    <text evidence="6">Belongs to the lyase 1 family. Argininosuccinate lyase subfamily.</text>
</comment>
<accession>A0A1U7NNJ7</accession>
<comment type="pathway">
    <text evidence="1 6">Amino-acid biosynthesis; L-arginine biosynthesis; L-arginine from L-ornithine and carbamoyl phosphate: step 3/3.</text>
</comment>